<name>A0AA86TDF1_9EUKA</name>
<sequence length="431" mass="46192">MQFGGIIATANTSQILIIGITLNSFEHWQTAFTYNSGQLVGAVHHKSSKLLLQTICLNLNISLGQNTSQCENFGVLGLLEGTLVLSNTIVYYKTKNGNFNNFGTVGNITATCQNATFTTIYSSKLQIEMIMAYSVIGRIGVMNGIQKAQNWSVDSININNSTVSGQHVGILLGYAMNNGSINNIVITQSQVSVSVNNGTNACGGIVLSWAGPHGAILIFNNILLTNNSVQANSQKTLQFTSSQISMLGGIIGEMYNSSYVQVIQTSQSNTVIQSSLHLTSNAGGIIGNVFESFTIINSTQQNSSININGNTFARAGGYIGEVCKGLLPNQVIVIKNSYYNLFIVRVNSINYASASGFIGYLNPSTIQISNVTISNINITIQSQNVTAKLTVIYEVGSIITQNFVVSQGINTINTVKQQNCQFVSYVSQSGC</sequence>
<dbReference type="Proteomes" id="UP001642409">
    <property type="component" value="Unassembled WGS sequence"/>
</dbReference>
<evidence type="ECO:0000313" key="3">
    <source>
        <dbReference type="Proteomes" id="UP001642409"/>
    </source>
</evidence>
<proteinExistence type="predicted"/>
<protein>
    <submittedName>
        <fullName evidence="2">Hypothetical_protein</fullName>
    </submittedName>
</protein>
<evidence type="ECO:0000313" key="2">
    <source>
        <dbReference type="EMBL" id="CAL6067822.1"/>
    </source>
</evidence>
<gene>
    <name evidence="2" type="ORF">HINF_LOCUS53206</name>
    <name evidence="1" type="ORF">HINF_LOCUS902</name>
</gene>
<keyword evidence="3" id="KW-1185">Reference proteome</keyword>
<dbReference type="AlphaFoldDB" id="A0AA86TDF1"/>
<comment type="caution">
    <text evidence="1">The sequence shown here is derived from an EMBL/GenBank/DDBJ whole genome shotgun (WGS) entry which is preliminary data.</text>
</comment>
<reference evidence="1" key="1">
    <citation type="submission" date="2023-06" db="EMBL/GenBank/DDBJ databases">
        <authorList>
            <person name="Kurt Z."/>
        </authorList>
    </citation>
    <scope>NUCLEOTIDE SEQUENCE</scope>
</reference>
<accession>A0AA86TDF1</accession>
<organism evidence="1">
    <name type="scientific">Hexamita inflata</name>
    <dbReference type="NCBI Taxonomy" id="28002"/>
    <lineage>
        <taxon>Eukaryota</taxon>
        <taxon>Metamonada</taxon>
        <taxon>Diplomonadida</taxon>
        <taxon>Hexamitidae</taxon>
        <taxon>Hexamitinae</taxon>
        <taxon>Hexamita</taxon>
    </lineage>
</organism>
<dbReference type="EMBL" id="CAXDID020000270">
    <property type="protein sequence ID" value="CAL6067822.1"/>
    <property type="molecule type" value="Genomic_DNA"/>
</dbReference>
<evidence type="ECO:0000313" key="1">
    <source>
        <dbReference type="EMBL" id="CAI9913257.1"/>
    </source>
</evidence>
<reference evidence="2 3" key="2">
    <citation type="submission" date="2024-07" db="EMBL/GenBank/DDBJ databases">
        <authorList>
            <person name="Akdeniz Z."/>
        </authorList>
    </citation>
    <scope>NUCLEOTIDE SEQUENCE [LARGE SCALE GENOMIC DNA]</scope>
</reference>
<dbReference type="EMBL" id="CATOUU010000022">
    <property type="protein sequence ID" value="CAI9913257.1"/>
    <property type="molecule type" value="Genomic_DNA"/>
</dbReference>